<sequence length="82" mass="9690">MIVFLVQYNDTCRILSSFYELRKEAPPEVYRFGAGDLWELYDRRTQRRLEVTGGRLMVELRLIAEQTLEVKTLLCFSGENEI</sequence>
<evidence type="ECO:0000313" key="2">
    <source>
        <dbReference type="Proteomes" id="UP000309997"/>
    </source>
</evidence>
<name>A0ACC4AKB9_POPAL</name>
<dbReference type="Proteomes" id="UP000309997">
    <property type="component" value="Unassembled WGS sequence"/>
</dbReference>
<proteinExistence type="predicted"/>
<comment type="caution">
    <text evidence="1">The sequence shown here is derived from an EMBL/GenBank/DDBJ whole genome shotgun (WGS) entry which is preliminary data.</text>
</comment>
<organism evidence="1 2">
    <name type="scientific">Populus alba</name>
    <name type="common">White poplar</name>
    <dbReference type="NCBI Taxonomy" id="43335"/>
    <lineage>
        <taxon>Eukaryota</taxon>
        <taxon>Viridiplantae</taxon>
        <taxon>Streptophyta</taxon>
        <taxon>Embryophyta</taxon>
        <taxon>Tracheophyta</taxon>
        <taxon>Spermatophyta</taxon>
        <taxon>Magnoliopsida</taxon>
        <taxon>eudicotyledons</taxon>
        <taxon>Gunneridae</taxon>
        <taxon>Pentapetalae</taxon>
        <taxon>rosids</taxon>
        <taxon>fabids</taxon>
        <taxon>Malpighiales</taxon>
        <taxon>Salicaceae</taxon>
        <taxon>Saliceae</taxon>
        <taxon>Populus</taxon>
    </lineage>
</organism>
<dbReference type="EMBL" id="RCHU02000018">
    <property type="protein sequence ID" value="KAL3566654.1"/>
    <property type="molecule type" value="Genomic_DNA"/>
</dbReference>
<gene>
    <name evidence="1" type="ORF">D5086_032069</name>
</gene>
<keyword evidence="2" id="KW-1185">Reference proteome</keyword>
<reference evidence="1 2" key="1">
    <citation type="journal article" date="2024" name="Plant Biotechnol. J.">
        <title>Genome and CRISPR/Cas9 system of a widespread forest tree (Populus alba) in the world.</title>
        <authorList>
            <person name="Liu Y.J."/>
            <person name="Jiang P.F."/>
            <person name="Han X.M."/>
            <person name="Li X.Y."/>
            <person name="Wang H.M."/>
            <person name="Wang Y.J."/>
            <person name="Wang X.X."/>
            <person name="Zeng Q.Y."/>
        </authorList>
    </citation>
    <scope>NUCLEOTIDE SEQUENCE [LARGE SCALE GENOMIC DNA]</scope>
    <source>
        <strain evidence="2">cv. PAL-ZL1</strain>
    </source>
</reference>
<accession>A0ACC4AKB9</accession>
<protein>
    <submittedName>
        <fullName evidence="1">Uncharacterized protein</fullName>
    </submittedName>
</protein>
<evidence type="ECO:0000313" key="1">
    <source>
        <dbReference type="EMBL" id="KAL3566654.1"/>
    </source>
</evidence>